<proteinExistence type="inferred from homology"/>
<comment type="similarity">
    <text evidence="3">Belongs to the cysteine synthase/cystathionine beta-synthase family.</text>
</comment>
<accession>A0A8D9AT22</accession>
<dbReference type="InterPro" id="IPR036052">
    <property type="entry name" value="TrpB-like_PALP_sf"/>
</dbReference>
<dbReference type="GO" id="GO:0004122">
    <property type="term" value="F:cystathionine beta-synthase activity"/>
    <property type="evidence" value="ECO:0007669"/>
    <property type="project" value="UniProtKB-EC"/>
</dbReference>
<dbReference type="AlphaFoldDB" id="A0A8D9AT22"/>
<evidence type="ECO:0000256" key="3">
    <source>
        <dbReference type="ARBA" id="ARBA00007103"/>
    </source>
</evidence>
<reference evidence="9" key="1">
    <citation type="submission" date="2021-05" db="EMBL/GenBank/DDBJ databases">
        <authorList>
            <person name="Alioto T."/>
            <person name="Alioto T."/>
            <person name="Gomez Garrido J."/>
        </authorList>
    </citation>
    <scope>NUCLEOTIDE SEQUENCE</scope>
</reference>
<dbReference type="GO" id="GO:0019344">
    <property type="term" value="P:cysteine biosynthetic process"/>
    <property type="evidence" value="ECO:0007669"/>
    <property type="project" value="UniProtKB-ARBA"/>
</dbReference>
<evidence type="ECO:0000256" key="5">
    <source>
        <dbReference type="ARBA" id="ARBA00022898"/>
    </source>
</evidence>
<evidence type="ECO:0000259" key="8">
    <source>
        <dbReference type="Pfam" id="PF00291"/>
    </source>
</evidence>
<protein>
    <recommendedName>
        <fullName evidence="4">cystathionine beta-synthase</fullName>
        <ecNumber evidence="4">4.2.1.22</ecNumber>
    </recommendedName>
</protein>
<dbReference type="Pfam" id="PF00291">
    <property type="entry name" value="PALP"/>
    <property type="match status" value="1"/>
</dbReference>
<evidence type="ECO:0000313" key="9">
    <source>
        <dbReference type="EMBL" id="CAG6770836.1"/>
    </source>
</evidence>
<dbReference type="SUPFAM" id="SSF53686">
    <property type="entry name" value="Tryptophan synthase beta subunit-like PLP-dependent enzymes"/>
    <property type="match status" value="1"/>
</dbReference>
<dbReference type="CDD" id="cd01561">
    <property type="entry name" value="CBS_like"/>
    <property type="match status" value="1"/>
</dbReference>
<dbReference type="EC" id="4.2.1.22" evidence="4"/>
<comment type="pathway">
    <text evidence="2">Amino-acid biosynthesis; L-cysteine biosynthesis; L-cysteine from L-homocysteine and L-serine: step 1/2.</text>
</comment>
<evidence type="ECO:0000256" key="7">
    <source>
        <dbReference type="SAM" id="MobiDB-lite"/>
    </source>
</evidence>
<dbReference type="Gene3D" id="3.40.50.1100">
    <property type="match status" value="2"/>
</dbReference>
<evidence type="ECO:0000256" key="2">
    <source>
        <dbReference type="ARBA" id="ARBA00005003"/>
    </source>
</evidence>
<dbReference type="InterPro" id="IPR050214">
    <property type="entry name" value="Cys_Synth/Cystath_Beta-Synth"/>
</dbReference>
<dbReference type="FunFam" id="3.40.50.1100:FF:000118">
    <property type="entry name" value="Related to CYS4-cystathionine beta-synthase"/>
    <property type="match status" value="1"/>
</dbReference>
<comment type="cofactor">
    <cofactor evidence="1">
        <name>pyridoxal 5'-phosphate</name>
        <dbReference type="ChEBI" id="CHEBI:597326"/>
    </cofactor>
</comment>
<sequence length="382" mass="41475">MSSKKTEPSFSFPRPDQPSRCTWAPDADPADNPHTRKYPNPPNQYTLYPSILHTIGNTPLVRLNVIPKEEGVQCQMYAKCEFLNPSGSLKDRAAWRMIEDAEATGVLKPGYTIVEPSSGNTGIGLALAAAVKGYKMVVVMPLKMSKEKVYTMKALGARIIRTPNDKSFDHPQGMIAGAHRIASQMKNAVVLDQSRNPNNPLSHYETTGEEILRDTGGKVDMIVLGCGTGGGATGIGRKIKEKCPSCKLVGADPWGSILAQPQSLNDVPENQISANEVEGIGYSFCATTCDRSVIDQWGKCGDKEAFLMARRLIKSEGLLVGGSSGTAMHIACQAAKSLRPDQVCVVILPDGIRNYLTKFASDEWMVEKGFLEESGDLEELIQ</sequence>
<dbReference type="PANTHER" id="PTHR10314">
    <property type="entry name" value="CYSTATHIONINE BETA-SYNTHASE"/>
    <property type="match status" value="1"/>
</dbReference>
<name>A0A8D9AT22_9HEMI</name>
<evidence type="ECO:0000256" key="6">
    <source>
        <dbReference type="ARBA" id="ARBA00047490"/>
    </source>
</evidence>
<dbReference type="InterPro" id="IPR001926">
    <property type="entry name" value="TrpB-like_PALP"/>
</dbReference>
<feature type="domain" description="Tryptophan synthase beta chain-like PALP" evidence="8">
    <location>
        <begin position="52"/>
        <end position="350"/>
    </location>
</feature>
<dbReference type="GO" id="GO:0030170">
    <property type="term" value="F:pyridoxal phosphate binding"/>
    <property type="evidence" value="ECO:0007669"/>
    <property type="project" value="UniProtKB-ARBA"/>
</dbReference>
<evidence type="ECO:0000256" key="1">
    <source>
        <dbReference type="ARBA" id="ARBA00001933"/>
    </source>
</evidence>
<dbReference type="EMBL" id="HBUF01583017">
    <property type="protein sequence ID" value="CAG6770836.1"/>
    <property type="molecule type" value="Transcribed_RNA"/>
</dbReference>
<organism evidence="9">
    <name type="scientific">Cacopsylla melanoneura</name>
    <dbReference type="NCBI Taxonomy" id="428564"/>
    <lineage>
        <taxon>Eukaryota</taxon>
        <taxon>Metazoa</taxon>
        <taxon>Ecdysozoa</taxon>
        <taxon>Arthropoda</taxon>
        <taxon>Hexapoda</taxon>
        <taxon>Insecta</taxon>
        <taxon>Pterygota</taxon>
        <taxon>Neoptera</taxon>
        <taxon>Paraneoptera</taxon>
        <taxon>Hemiptera</taxon>
        <taxon>Sternorrhyncha</taxon>
        <taxon>Psylloidea</taxon>
        <taxon>Psyllidae</taxon>
        <taxon>Psyllinae</taxon>
        <taxon>Cacopsylla</taxon>
    </lineage>
</organism>
<evidence type="ECO:0000256" key="4">
    <source>
        <dbReference type="ARBA" id="ARBA00012041"/>
    </source>
</evidence>
<keyword evidence="5" id="KW-0663">Pyridoxal phosphate</keyword>
<comment type="catalytic activity">
    <reaction evidence="6">
        <text>L-homocysteine + L-serine = L,L-cystathionine + H2O</text>
        <dbReference type="Rhea" id="RHEA:10112"/>
        <dbReference type="ChEBI" id="CHEBI:15377"/>
        <dbReference type="ChEBI" id="CHEBI:33384"/>
        <dbReference type="ChEBI" id="CHEBI:58161"/>
        <dbReference type="ChEBI" id="CHEBI:58199"/>
        <dbReference type="EC" id="4.2.1.22"/>
    </reaction>
</comment>
<dbReference type="FunFam" id="3.40.50.1100:FF:000003">
    <property type="entry name" value="Cystathionine beta-synthase"/>
    <property type="match status" value="1"/>
</dbReference>
<feature type="region of interest" description="Disordered" evidence="7">
    <location>
        <begin position="1"/>
        <end position="42"/>
    </location>
</feature>